<dbReference type="InterPro" id="IPR029058">
    <property type="entry name" value="AB_hydrolase_fold"/>
</dbReference>
<evidence type="ECO:0000313" key="3">
    <source>
        <dbReference type="Proteomes" id="UP000095283"/>
    </source>
</evidence>
<dbReference type="SUPFAM" id="SSF53474">
    <property type="entry name" value="alpha/beta-Hydrolases"/>
    <property type="match status" value="1"/>
</dbReference>
<dbReference type="Gene3D" id="3.40.50.1820">
    <property type="entry name" value="alpha/beta hydrolase"/>
    <property type="match status" value="1"/>
</dbReference>
<accession>A0A1I7X5D0</accession>
<dbReference type="AlphaFoldDB" id="A0A1I7X5D0"/>
<dbReference type="WBParaSite" id="Hba_12768">
    <property type="protein sequence ID" value="Hba_12768"/>
    <property type="gene ID" value="Hba_12768"/>
</dbReference>
<dbReference type="Pfam" id="PF07859">
    <property type="entry name" value="Abhydrolase_3"/>
    <property type="match status" value="1"/>
</dbReference>
<dbReference type="InterPro" id="IPR013094">
    <property type="entry name" value="AB_hydrolase_3"/>
</dbReference>
<name>A0A1I7X5D0_HETBA</name>
<dbReference type="GO" id="GO:0016787">
    <property type="term" value="F:hydrolase activity"/>
    <property type="evidence" value="ECO:0007669"/>
    <property type="project" value="UniProtKB-KW"/>
</dbReference>
<organism evidence="3 4">
    <name type="scientific">Heterorhabditis bacteriophora</name>
    <name type="common">Entomopathogenic nematode worm</name>
    <dbReference type="NCBI Taxonomy" id="37862"/>
    <lineage>
        <taxon>Eukaryota</taxon>
        <taxon>Metazoa</taxon>
        <taxon>Ecdysozoa</taxon>
        <taxon>Nematoda</taxon>
        <taxon>Chromadorea</taxon>
        <taxon>Rhabditida</taxon>
        <taxon>Rhabditina</taxon>
        <taxon>Rhabditomorpha</taxon>
        <taxon>Strongyloidea</taxon>
        <taxon>Heterorhabditidae</taxon>
        <taxon>Heterorhabditis</taxon>
    </lineage>
</organism>
<dbReference type="InterPro" id="IPR050300">
    <property type="entry name" value="GDXG_lipolytic_enzyme"/>
</dbReference>
<dbReference type="PANTHER" id="PTHR48081">
    <property type="entry name" value="AB HYDROLASE SUPERFAMILY PROTEIN C4A8.06C"/>
    <property type="match status" value="1"/>
</dbReference>
<evidence type="ECO:0000259" key="2">
    <source>
        <dbReference type="Pfam" id="PF07859"/>
    </source>
</evidence>
<feature type="domain" description="Alpha/beta hydrolase fold-3" evidence="2">
    <location>
        <begin position="4"/>
        <end position="59"/>
    </location>
</feature>
<proteinExistence type="predicted"/>
<sequence>MGTNPDLSPIFGIRGDLPPAMVLTVEYDVLRDEGIQYAKRLEESGVQTEWKHYANAFHGQCNMPFSSLRREMIRDIVAYLSTHM</sequence>
<evidence type="ECO:0000313" key="4">
    <source>
        <dbReference type="WBParaSite" id="Hba_12768"/>
    </source>
</evidence>
<dbReference type="PANTHER" id="PTHR48081:SF8">
    <property type="entry name" value="ALPHA_BETA HYDROLASE FOLD-3 DOMAIN-CONTAINING PROTEIN-RELATED"/>
    <property type="match status" value="1"/>
</dbReference>
<keyword evidence="3" id="KW-1185">Reference proteome</keyword>
<dbReference type="Proteomes" id="UP000095283">
    <property type="component" value="Unplaced"/>
</dbReference>
<keyword evidence="1" id="KW-0378">Hydrolase</keyword>
<protein>
    <submittedName>
        <fullName evidence="4">Abhydrolase_3 domain-containing protein</fullName>
    </submittedName>
</protein>
<reference evidence="4" key="1">
    <citation type="submission" date="2016-11" db="UniProtKB">
        <authorList>
            <consortium name="WormBaseParasite"/>
        </authorList>
    </citation>
    <scope>IDENTIFICATION</scope>
</reference>
<evidence type="ECO:0000256" key="1">
    <source>
        <dbReference type="ARBA" id="ARBA00022801"/>
    </source>
</evidence>